<organism evidence="1 2">
    <name type="scientific">Larkinella punicea</name>
    <dbReference type="NCBI Taxonomy" id="2315727"/>
    <lineage>
        <taxon>Bacteria</taxon>
        <taxon>Pseudomonadati</taxon>
        <taxon>Bacteroidota</taxon>
        <taxon>Cytophagia</taxon>
        <taxon>Cytophagales</taxon>
        <taxon>Spirosomataceae</taxon>
        <taxon>Larkinella</taxon>
    </lineage>
</organism>
<dbReference type="RefSeq" id="WP_114408390.1">
    <property type="nucleotide sequence ID" value="NZ_QOWE01000021.1"/>
</dbReference>
<keyword evidence="2" id="KW-1185">Reference proteome</keyword>
<dbReference type="PANTHER" id="PTHR48098">
    <property type="entry name" value="ENTEROCHELIN ESTERASE-RELATED"/>
    <property type="match status" value="1"/>
</dbReference>
<reference evidence="1 2" key="1">
    <citation type="submission" date="2018-07" db="EMBL/GenBank/DDBJ databases">
        <title>Genome analysis of Larkinella rosea.</title>
        <authorList>
            <person name="Zhou Z."/>
            <person name="Wang G."/>
        </authorList>
    </citation>
    <scope>NUCLEOTIDE SEQUENCE [LARGE SCALE GENOMIC DNA]</scope>
    <source>
        <strain evidence="2">zzj9</strain>
    </source>
</reference>
<name>A0A368JHL3_9BACT</name>
<accession>A0A368JHL3</accession>
<gene>
    <name evidence="1" type="ORF">DUE52_22865</name>
</gene>
<sequence length="242" mass="28429">MHREYQKWFSPRLNRDMELLVFGHAGARVLVFPTRRGRFYEFENIGLVDALADKLESGNLQLFCVDSIDAESLYSKWIPPHERVQRHLHYENYILEEVLPFTRMKNPQPFMIALGCSFGAFHAVNIALRHPAWFGKVVALSGRYDLSAPVESFRGLFDSYYDETIYFNTPTHFLPNLHDEGTLALLRRMHFLIAIGQQDPFFDNNRALSFSLGEKQIPHDLYVWEGRAHRAEYWQQMVRVYL</sequence>
<evidence type="ECO:0000313" key="2">
    <source>
        <dbReference type="Proteomes" id="UP000253383"/>
    </source>
</evidence>
<dbReference type="OrthoDB" id="9775130at2"/>
<dbReference type="InterPro" id="IPR000801">
    <property type="entry name" value="Esterase-like"/>
</dbReference>
<dbReference type="AlphaFoldDB" id="A0A368JHL3"/>
<evidence type="ECO:0000313" key="1">
    <source>
        <dbReference type="EMBL" id="RCR67158.1"/>
    </source>
</evidence>
<dbReference type="SUPFAM" id="SSF53474">
    <property type="entry name" value="alpha/beta-Hydrolases"/>
    <property type="match status" value="1"/>
</dbReference>
<dbReference type="EMBL" id="QOWE01000021">
    <property type="protein sequence ID" value="RCR67158.1"/>
    <property type="molecule type" value="Genomic_DNA"/>
</dbReference>
<comment type="caution">
    <text evidence="1">The sequence shown here is derived from an EMBL/GenBank/DDBJ whole genome shotgun (WGS) entry which is preliminary data.</text>
</comment>
<dbReference type="PANTHER" id="PTHR48098:SF3">
    <property type="entry name" value="IRON(III) ENTEROBACTIN ESTERASE"/>
    <property type="match status" value="1"/>
</dbReference>
<dbReference type="InterPro" id="IPR029058">
    <property type="entry name" value="AB_hydrolase_fold"/>
</dbReference>
<dbReference type="Gene3D" id="3.40.50.1820">
    <property type="entry name" value="alpha/beta hydrolase"/>
    <property type="match status" value="1"/>
</dbReference>
<dbReference type="Pfam" id="PF00756">
    <property type="entry name" value="Esterase"/>
    <property type="match status" value="1"/>
</dbReference>
<proteinExistence type="predicted"/>
<protein>
    <submittedName>
        <fullName evidence="1">Esterase</fullName>
    </submittedName>
</protein>
<dbReference type="InterPro" id="IPR050583">
    <property type="entry name" value="Mycobacterial_A85_antigen"/>
</dbReference>
<dbReference type="Proteomes" id="UP000253383">
    <property type="component" value="Unassembled WGS sequence"/>
</dbReference>